<dbReference type="EMBL" id="AP012557">
    <property type="protein sequence ID" value="BAN09615.1"/>
    <property type="molecule type" value="Genomic_DNA"/>
</dbReference>
<dbReference type="Gene3D" id="1.10.287.130">
    <property type="match status" value="1"/>
</dbReference>
<dbReference type="GO" id="GO:0000155">
    <property type="term" value="F:phosphorelay sensor kinase activity"/>
    <property type="evidence" value="ECO:0007669"/>
    <property type="project" value="InterPro"/>
</dbReference>
<evidence type="ECO:0000256" key="2">
    <source>
        <dbReference type="ARBA" id="ARBA00012438"/>
    </source>
</evidence>
<reference evidence="9" key="1">
    <citation type="submission" date="2012-10" db="EMBL/GenBank/DDBJ databases">
        <authorList>
            <person name="Maita H."/>
            <person name="Sato S."/>
        </authorList>
    </citation>
    <scope>NUCLEOTIDE SEQUENCE</scope>
    <source>
        <strain evidence="9">NZP2037</strain>
    </source>
</reference>
<dbReference type="GO" id="GO:0005524">
    <property type="term" value="F:ATP binding"/>
    <property type="evidence" value="ECO:0007669"/>
    <property type="project" value="UniProtKB-KW"/>
</dbReference>
<keyword evidence="4" id="KW-0547">Nucleotide-binding</keyword>
<proteinExistence type="predicted"/>
<evidence type="ECO:0000256" key="1">
    <source>
        <dbReference type="ARBA" id="ARBA00000085"/>
    </source>
</evidence>
<dbReference type="PANTHER" id="PTHR43065">
    <property type="entry name" value="SENSOR HISTIDINE KINASE"/>
    <property type="match status" value="1"/>
</dbReference>
<dbReference type="PANTHER" id="PTHR43065:SF46">
    <property type="entry name" value="C4-DICARBOXYLATE TRANSPORT SENSOR PROTEIN DCTB"/>
    <property type="match status" value="1"/>
</dbReference>
<dbReference type="EC" id="2.7.13.3" evidence="2"/>
<dbReference type="SUPFAM" id="SSF55874">
    <property type="entry name" value="ATPase domain of HSP90 chaperone/DNA topoisomerase II/histidine kinase"/>
    <property type="match status" value="1"/>
</dbReference>
<evidence type="ECO:0000256" key="5">
    <source>
        <dbReference type="ARBA" id="ARBA00022777"/>
    </source>
</evidence>
<protein>
    <recommendedName>
        <fullName evidence="2">histidine kinase</fullName>
        <ecNumber evidence="2">2.7.13.3</ecNumber>
    </recommendedName>
</protein>
<dbReference type="SMART" id="SM00387">
    <property type="entry name" value="HATPase_c"/>
    <property type="match status" value="1"/>
</dbReference>
<feature type="domain" description="Histidine kinase" evidence="8">
    <location>
        <begin position="10"/>
        <end position="222"/>
    </location>
</feature>
<accession>M5AMA8</accession>
<dbReference type="InterPro" id="IPR036097">
    <property type="entry name" value="HisK_dim/P_sf"/>
</dbReference>
<dbReference type="InterPro" id="IPR036890">
    <property type="entry name" value="HATPase_C_sf"/>
</dbReference>
<evidence type="ECO:0000259" key="8">
    <source>
        <dbReference type="PROSITE" id="PS50109"/>
    </source>
</evidence>
<dbReference type="InterPro" id="IPR005467">
    <property type="entry name" value="His_kinase_dom"/>
</dbReference>
<keyword evidence="6" id="KW-0067">ATP-binding</keyword>
<sequence length="222" mass="23928">MSISGQRTAGVTHEVNQLIAAIRTHAENAARLLGAGRSQGTGENLTSIAAMTGRIGTITETLRSFSRRASGSMEPILAEDVIDDALSLLSVRIRDSGVTIERKRIDPSPIVMANRMRLEQILVNLLQTVLDALKDQPEPRVEIAFADNGEMVAISDRDNGLGLAPQDSQEPLHAVHHQQGKGSRLGLVISEEIARELGGSLRHDDAGQERGSSFTVELRRAA</sequence>
<dbReference type="PROSITE" id="PS50109">
    <property type="entry name" value="HIS_KIN"/>
    <property type="match status" value="1"/>
</dbReference>
<evidence type="ECO:0000313" key="9">
    <source>
        <dbReference type="EMBL" id="BAN09615.1"/>
    </source>
</evidence>
<dbReference type="InterPro" id="IPR003594">
    <property type="entry name" value="HATPase_dom"/>
</dbReference>
<reference evidence="9" key="2">
    <citation type="journal article" date="2013" name="Microbes Environ.">
        <title>Commonalities and Differences among Symbiosis Islands of Three Mesorhizobium loti Strains.</title>
        <authorList>
            <person name="Kasai-Maita H."/>
            <person name="Hirakawa H."/>
            <person name="Nakamura Y."/>
            <person name="Kaneko T."/>
            <person name="Miki K."/>
            <person name="Maruya J."/>
            <person name="Okazaki S."/>
            <person name="Tabata S."/>
            <person name="Saeki K."/>
            <person name="Sato S."/>
        </authorList>
    </citation>
    <scope>NUCLEOTIDE SEQUENCE</scope>
    <source>
        <strain evidence="9">NZP2037</strain>
    </source>
</reference>
<dbReference type="Pfam" id="PF02518">
    <property type="entry name" value="HATPase_c"/>
    <property type="match status" value="1"/>
</dbReference>
<evidence type="ECO:0000256" key="4">
    <source>
        <dbReference type="ARBA" id="ARBA00022741"/>
    </source>
</evidence>
<comment type="catalytic activity">
    <reaction evidence="1">
        <text>ATP + protein L-histidine = ADP + protein N-phospho-L-histidine.</text>
        <dbReference type="EC" id="2.7.13.3"/>
    </reaction>
</comment>
<keyword evidence="3" id="KW-0808">Transferase</keyword>
<dbReference type="InterPro" id="IPR003661">
    <property type="entry name" value="HisK_dim/P_dom"/>
</dbReference>
<evidence type="ECO:0000256" key="6">
    <source>
        <dbReference type="ARBA" id="ARBA00022840"/>
    </source>
</evidence>
<dbReference type="AlphaFoldDB" id="M5AMA8"/>
<dbReference type="SUPFAM" id="SSF47384">
    <property type="entry name" value="Homodimeric domain of signal transducing histidine kinase"/>
    <property type="match status" value="1"/>
</dbReference>
<dbReference type="CDD" id="cd00082">
    <property type="entry name" value="HisKA"/>
    <property type="match status" value="1"/>
</dbReference>
<keyword evidence="5" id="KW-0418">Kinase</keyword>
<organism evidence="9">
    <name type="scientific">Rhizobium loti</name>
    <name type="common">Mesorhizobium loti</name>
    <dbReference type="NCBI Taxonomy" id="381"/>
    <lineage>
        <taxon>Bacteria</taxon>
        <taxon>Pseudomonadati</taxon>
        <taxon>Pseudomonadota</taxon>
        <taxon>Alphaproteobacteria</taxon>
        <taxon>Hyphomicrobiales</taxon>
        <taxon>Phyllobacteriaceae</taxon>
        <taxon>Mesorhizobium</taxon>
    </lineage>
</organism>
<dbReference type="Gene3D" id="3.30.565.10">
    <property type="entry name" value="Histidine kinase-like ATPase, C-terminal domain"/>
    <property type="match status" value="1"/>
</dbReference>
<evidence type="ECO:0000256" key="3">
    <source>
        <dbReference type="ARBA" id="ARBA00022679"/>
    </source>
</evidence>
<dbReference type="RefSeq" id="WP_223217812.1">
    <property type="nucleotide sequence ID" value="NZ_CP033334.1"/>
</dbReference>
<name>M5AMA8_RHILI</name>
<evidence type="ECO:0000256" key="7">
    <source>
        <dbReference type="ARBA" id="ARBA00023012"/>
    </source>
</evidence>
<keyword evidence="7" id="KW-0902">Two-component regulatory system</keyword>